<evidence type="ECO:0000256" key="2">
    <source>
        <dbReference type="ARBA" id="ARBA00022448"/>
    </source>
</evidence>
<feature type="domain" description="MacB-like periplasmic core" evidence="9">
    <location>
        <begin position="36"/>
        <end position="224"/>
    </location>
</feature>
<evidence type="ECO:0000313" key="10">
    <source>
        <dbReference type="EMBL" id="MFA9478426.1"/>
    </source>
</evidence>
<feature type="transmembrane region" description="Helical" evidence="7">
    <location>
        <begin position="16"/>
        <end position="42"/>
    </location>
</feature>
<feature type="transmembrane region" description="Helical" evidence="7">
    <location>
        <begin position="254"/>
        <end position="276"/>
    </location>
</feature>
<proteinExistence type="predicted"/>
<reference evidence="10 11" key="1">
    <citation type="submission" date="2024-08" db="EMBL/GenBank/DDBJ databases">
        <title>Whole-genome sequencing of halo(alkali)philic microorganisms from hypersaline lakes.</title>
        <authorList>
            <person name="Sorokin D.Y."/>
            <person name="Merkel A.Y."/>
            <person name="Messina E."/>
            <person name="Yakimov M."/>
        </authorList>
    </citation>
    <scope>NUCLEOTIDE SEQUENCE [LARGE SCALE GENOMIC DNA]</scope>
    <source>
        <strain evidence="10 11">AB-hyl4</strain>
    </source>
</reference>
<dbReference type="InterPro" id="IPR051125">
    <property type="entry name" value="ABC-4/HrtB_transporter"/>
</dbReference>
<keyword evidence="2" id="KW-0813">Transport</keyword>
<keyword evidence="4 7" id="KW-0812">Transmembrane</keyword>
<evidence type="ECO:0000256" key="7">
    <source>
        <dbReference type="SAM" id="Phobius"/>
    </source>
</evidence>
<protein>
    <submittedName>
        <fullName evidence="10">ABC transporter permease</fullName>
    </submittedName>
</protein>
<keyword evidence="11" id="KW-1185">Reference proteome</keyword>
<organism evidence="10 11">
    <name type="scientific">Natronomicrosphaera hydrolytica</name>
    <dbReference type="NCBI Taxonomy" id="3242702"/>
    <lineage>
        <taxon>Bacteria</taxon>
        <taxon>Pseudomonadati</taxon>
        <taxon>Planctomycetota</taxon>
        <taxon>Phycisphaerae</taxon>
        <taxon>Phycisphaerales</taxon>
        <taxon>Phycisphaeraceae</taxon>
        <taxon>Natronomicrosphaera</taxon>
    </lineage>
</organism>
<dbReference type="InterPro" id="IPR003838">
    <property type="entry name" value="ABC3_permease_C"/>
</dbReference>
<name>A0ABV4U4A1_9BACT</name>
<dbReference type="Proteomes" id="UP001575105">
    <property type="component" value="Unassembled WGS sequence"/>
</dbReference>
<dbReference type="InterPro" id="IPR025857">
    <property type="entry name" value="MacB_PCD"/>
</dbReference>
<keyword evidence="6 7" id="KW-0472">Membrane</keyword>
<evidence type="ECO:0000259" key="8">
    <source>
        <dbReference type="Pfam" id="PF02687"/>
    </source>
</evidence>
<feature type="transmembrane region" description="Helical" evidence="7">
    <location>
        <begin position="338"/>
        <end position="360"/>
    </location>
</feature>
<dbReference type="EMBL" id="JBGUBD010000005">
    <property type="protein sequence ID" value="MFA9478426.1"/>
    <property type="molecule type" value="Genomic_DNA"/>
</dbReference>
<evidence type="ECO:0000256" key="4">
    <source>
        <dbReference type="ARBA" id="ARBA00022692"/>
    </source>
</evidence>
<evidence type="ECO:0000313" key="11">
    <source>
        <dbReference type="Proteomes" id="UP001575105"/>
    </source>
</evidence>
<evidence type="ECO:0000256" key="6">
    <source>
        <dbReference type="ARBA" id="ARBA00023136"/>
    </source>
</evidence>
<evidence type="ECO:0000256" key="5">
    <source>
        <dbReference type="ARBA" id="ARBA00022989"/>
    </source>
</evidence>
<accession>A0ABV4U4A1</accession>
<feature type="transmembrane region" description="Helical" evidence="7">
    <location>
        <begin position="297"/>
        <end position="326"/>
    </location>
</feature>
<evidence type="ECO:0000256" key="1">
    <source>
        <dbReference type="ARBA" id="ARBA00004651"/>
    </source>
</evidence>
<evidence type="ECO:0000256" key="3">
    <source>
        <dbReference type="ARBA" id="ARBA00022475"/>
    </source>
</evidence>
<gene>
    <name evidence="10" type="ORF">ACERK3_08965</name>
</gene>
<dbReference type="PANTHER" id="PTHR43738">
    <property type="entry name" value="ABC TRANSPORTER, MEMBRANE PROTEIN"/>
    <property type="match status" value="1"/>
</dbReference>
<evidence type="ECO:0000259" key="9">
    <source>
        <dbReference type="Pfam" id="PF12704"/>
    </source>
</evidence>
<keyword evidence="5 7" id="KW-1133">Transmembrane helix</keyword>
<dbReference type="RefSeq" id="WP_425345354.1">
    <property type="nucleotide sequence ID" value="NZ_JBGUBD010000005.1"/>
</dbReference>
<sequence>MNRVALKMLVGDRAKYLALVIGLSFAVLLITQQASIFLGLVLRGTGFLQNISQPDLWVADPSTRYIGEIRPLADAQLQRVRAVEGVLWAEPFFTARAPVELMDGEFKTVQLQGISRSTLVGQPPQITAGRIEDLRIPGAVIVEETSREKLNDVQIGETLKLNDRRAIVVGYARARLGFESNAVIYTTYEQALNFVPTGRNNLTYMLVKCKPGYDVTTVQARINQMESLGAFTGDELRWRTIWFILLDTGIGINFAITVTLGFIVGLVVSAAIFYQFTLENLGQFAVLKAMGATRWTLVKMILLQALLVGLIGYGIGVGAAGVFSWFGREPGAELSTHYPWQLMVGSLVATLVCIAVGSLLSLRRVLTLEPAIVFK</sequence>
<feature type="domain" description="ABC3 transporter permease C-terminal" evidence="8">
    <location>
        <begin position="258"/>
        <end position="370"/>
    </location>
</feature>
<comment type="caution">
    <text evidence="10">The sequence shown here is derived from an EMBL/GenBank/DDBJ whole genome shotgun (WGS) entry which is preliminary data.</text>
</comment>
<dbReference type="Pfam" id="PF12704">
    <property type="entry name" value="MacB_PCD"/>
    <property type="match status" value="1"/>
</dbReference>
<comment type="subcellular location">
    <subcellularLocation>
        <location evidence="1">Cell membrane</location>
        <topology evidence="1">Multi-pass membrane protein</topology>
    </subcellularLocation>
</comment>
<keyword evidence="3" id="KW-1003">Cell membrane</keyword>
<dbReference type="PANTHER" id="PTHR43738:SF1">
    <property type="entry name" value="HEMIN TRANSPORT SYSTEM PERMEASE PROTEIN HRTB-RELATED"/>
    <property type="match status" value="1"/>
</dbReference>
<dbReference type="Pfam" id="PF02687">
    <property type="entry name" value="FtsX"/>
    <property type="match status" value="1"/>
</dbReference>